<feature type="domain" description="Lipase" evidence="5">
    <location>
        <begin position="95"/>
        <end position="208"/>
    </location>
</feature>
<evidence type="ECO:0000256" key="2">
    <source>
        <dbReference type="ARBA" id="ARBA00010701"/>
    </source>
</evidence>
<name>A0A194QXT2_PAPMA</name>
<dbReference type="SUPFAM" id="SSF53474">
    <property type="entry name" value="alpha/beta-Hydrolases"/>
    <property type="match status" value="2"/>
</dbReference>
<evidence type="ECO:0000313" key="7">
    <source>
        <dbReference type="Proteomes" id="UP000053240"/>
    </source>
</evidence>
<evidence type="ECO:0000259" key="5">
    <source>
        <dbReference type="Pfam" id="PF00151"/>
    </source>
</evidence>
<dbReference type="Gene3D" id="3.40.50.1820">
    <property type="entry name" value="alpha/beta hydrolase"/>
    <property type="match status" value="2"/>
</dbReference>
<dbReference type="PANTHER" id="PTHR11610">
    <property type="entry name" value="LIPASE"/>
    <property type="match status" value="1"/>
</dbReference>
<evidence type="ECO:0000256" key="1">
    <source>
        <dbReference type="ARBA" id="ARBA00004613"/>
    </source>
</evidence>
<dbReference type="InterPro" id="IPR029058">
    <property type="entry name" value="AB_hydrolase_fold"/>
</dbReference>
<evidence type="ECO:0000256" key="3">
    <source>
        <dbReference type="ARBA" id="ARBA00022525"/>
    </source>
</evidence>
<keyword evidence="7" id="KW-1185">Reference proteome</keyword>
<organism evidence="6 7">
    <name type="scientific">Papilio machaon</name>
    <name type="common">Old World swallowtail butterfly</name>
    <dbReference type="NCBI Taxonomy" id="76193"/>
    <lineage>
        <taxon>Eukaryota</taxon>
        <taxon>Metazoa</taxon>
        <taxon>Ecdysozoa</taxon>
        <taxon>Arthropoda</taxon>
        <taxon>Hexapoda</taxon>
        <taxon>Insecta</taxon>
        <taxon>Pterygota</taxon>
        <taxon>Neoptera</taxon>
        <taxon>Endopterygota</taxon>
        <taxon>Lepidoptera</taxon>
        <taxon>Glossata</taxon>
        <taxon>Ditrysia</taxon>
        <taxon>Papilionoidea</taxon>
        <taxon>Papilionidae</taxon>
        <taxon>Papilioninae</taxon>
        <taxon>Papilio</taxon>
    </lineage>
</organism>
<gene>
    <name evidence="6" type="ORF">RR48_12139</name>
</gene>
<dbReference type="GO" id="GO:0016042">
    <property type="term" value="P:lipid catabolic process"/>
    <property type="evidence" value="ECO:0007669"/>
    <property type="project" value="TreeGrafter"/>
</dbReference>
<feature type="non-terminal residue" evidence="6">
    <location>
        <position position="1"/>
    </location>
</feature>
<comment type="subcellular location">
    <subcellularLocation>
        <location evidence="1">Secreted</location>
    </subcellularLocation>
</comment>
<protein>
    <submittedName>
        <fullName evidence="6">Lipase member H</fullName>
    </submittedName>
</protein>
<dbReference type="GO" id="GO:0016298">
    <property type="term" value="F:lipase activity"/>
    <property type="evidence" value="ECO:0007669"/>
    <property type="project" value="InterPro"/>
</dbReference>
<dbReference type="InParanoid" id="A0A194QXT2"/>
<dbReference type="EMBL" id="KQ461154">
    <property type="protein sequence ID" value="KPJ08386.1"/>
    <property type="molecule type" value="Genomic_DNA"/>
</dbReference>
<evidence type="ECO:0000313" key="6">
    <source>
        <dbReference type="EMBL" id="KPJ08386.1"/>
    </source>
</evidence>
<dbReference type="PANTHER" id="PTHR11610:SF173">
    <property type="entry name" value="LIPASE DOMAIN-CONTAINING PROTEIN-RELATED"/>
    <property type="match status" value="1"/>
</dbReference>
<dbReference type="Pfam" id="PF00151">
    <property type="entry name" value="Lipase"/>
    <property type="match status" value="2"/>
</dbReference>
<proteinExistence type="inferred from homology"/>
<dbReference type="Proteomes" id="UP000053240">
    <property type="component" value="Unassembled WGS sequence"/>
</dbReference>
<sequence>NIHSIGHSLGAHILGYAGERYSAETSENVWRITGLDPAGPCFANAPKEEQLRSGNADYVEVYHCNAGQLGTTNTIGDADIFFNQEGKIQPGCSKDPAGPCFANAPKEEQLRSGNADYVEVYHCNAGQLGTTNTIGDADIFFNQEGKIQPGCSKGLSDEDLPKCYHKTCVLYWTKSVLRSQLYQAVACPSYEAYTAGSCNTNKTSIGHSTVAEKGIFYVTTESDHATDQL</sequence>
<feature type="domain" description="Lipase" evidence="5">
    <location>
        <begin position="1"/>
        <end position="94"/>
    </location>
</feature>
<dbReference type="AlphaFoldDB" id="A0A194QXT2"/>
<keyword evidence="3" id="KW-0964">Secreted</keyword>
<accession>A0A194QXT2</accession>
<dbReference type="GO" id="GO:0005615">
    <property type="term" value="C:extracellular space"/>
    <property type="evidence" value="ECO:0007669"/>
    <property type="project" value="TreeGrafter"/>
</dbReference>
<dbReference type="InterPro" id="IPR000734">
    <property type="entry name" value="TAG_lipase"/>
</dbReference>
<reference evidence="6 7" key="1">
    <citation type="journal article" date="2015" name="Nat. Commun.">
        <title>Outbred genome sequencing and CRISPR/Cas9 gene editing in butterflies.</title>
        <authorList>
            <person name="Li X."/>
            <person name="Fan D."/>
            <person name="Zhang W."/>
            <person name="Liu G."/>
            <person name="Zhang L."/>
            <person name="Zhao L."/>
            <person name="Fang X."/>
            <person name="Chen L."/>
            <person name="Dong Y."/>
            <person name="Chen Y."/>
            <person name="Ding Y."/>
            <person name="Zhao R."/>
            <person name="Feng M."/>
            <person name="Zhu Y."/>
            <person name="Feng Y."/>
            <person name="Jiang X."/>
            <person name="Zhu D."/>
            <person name="Xiang H."/>
            <person name="Feng X."/>
            <person name="Li S."/>
            <person name="Wang J."/>
            <person name="Zhang G."/>
            <person name="Kronforst M.R."/>
            <person name="Wang W."/>
        </authorList>
    </citation>
    <scope>NUCLEOTIDE SEQUENCE [LARGE SCALE GENOMIC DNA]</scope>
    <source>
        <strain evidence="6">Ya'a_city_454_Pm</strain>
        <tissue evidence="6">Whole body</tissue>
    </source>
</reference>
<dbReference type="InterPro" id="IPR013818">
    <property type="entry name" value="Lipase"/>
</dbReference>
<evidence type="ECO:0000256" key="4">
    <source>
        <dbReference type="RuleBase" id="RU004262"/>
    </source>
</evidence>
<comment type="similarity">
    <text evidence="2 4">Belongs to the AB hydrolase superfamily. Lipase family.</text>
</comment>